<gene>
    <name evidence="1" type="ORF">FA95DRAFT_1188777</name>
</gene>
<keyword evidence="2" id="KW-1185">Reference proteome</keyword>
<organism evidence="1 2">
    <name type="scientific">Auriscalpium vulgare</name>
    <dbReference type="NCBI Taxonomy" id="40419"/>
    <lineage>
        <taxon>Eukaryota</taxon>
        <taxon>Fungi</taxon>
        <taxon>Dikarya</taxon>
        <taxon>Basidiomycota</taxon>
        <taxon>Agaricomycotina</taxon>
        <taxon>Agaricomycetes</taxon>
        <taxon>Russulales</taxon>
        <taxon>Auriscalpiaceae</taxon>
        <taxon>Auriscalpium</taxon>
    </lineage>
</organism>
<proteinExistence type="predicted"/>
<comment type="caution">
    <text evidence="1">The sequence shown here is derived from an EMBL/GenBank/DDBJ whole genome shotgun (WGS) entry which is preliminary data.</text>
</comment>
<sequence length="245" mass="24727">MPPGLRSTFGRVYRNIRVCSQRHYLALPASSASSKAAHCAHDMGGASISSPIGSFCATTVPNVSEKCDKGSGDSLGEAAKGSTGVTRALGSAMGNGGVLGTGGVLGAGEVLVLVRGVLGEGELLGLCKVVRAKDVSGATALFAFRRSNSCSSSIYSLAIDSTLHQSTTGARGAVGLGCGAWSEIDAEQQIVGGGLSLAESARQTGEAEDVWESSAGRGSKPSMLTREVDEGRGRSSKRIGGTVCS</sequence>
<accession>A0ACB8R4W1</accession>
<dbReference type="EMBL" id="MU276446">
    <property type="protein sequence ID" value="KAI0038646.1"/>
    <property type="molecule type" value="Genomic_DNA"/>
</dbReference>
<evidence type="ECO:0000313" key="2">
    <source>
        <dbReference type="Proteomes" id="UP000814033"/>
    </source>
</evidence>
<evidence type="ECO:0000313" key="1">
    <source>
        <dbReference type="EMBL" id="KAI0038646.1"/>
    </source>
</evidence>
<reference evidence="1" key="1">
    <citation type="submission" date="2021-02" db="EMBL/GenBank/DDBJ databases">
        <authorList>
            <consortium name="DOE Joint Genome Institute"/>
            <person name="Ahrendt S."/>
            <person name="Looney B.P."/>
            <person name="Miyauchi S."/>
            <person name="Morin E."/>
            <person name="Drula E."/>
            <person name="Courty P.E."/>
            <person name="Chicoki N."/>
            <person name="Fauchery L."/>
            <person name="Kohler A."/>
            <person name="Kuo A."/>
            <person name="Labutti K."/>
            <person name="Pangilinan J."/>
            <person name="Lipzen A."/>
            <person name="Riley R."/>
            <person name="Andreopoulos W."/>
            <person name="He G."/>
            <person name="Johnson J."/>
            <person name="Barry K.W."/>
            <person name="Grigoriev I.V."/>
            <person name="Nagy L."/>
            <person name="Hibbett D."/>
            <person name="Henrissat B."/>
            <person name="Matheny P.B."/>
            <person name="Labbe J."/>
            <person name="Martin F."/>
        </authorList>
    </citation>
    <scope>NUCLEOTIDE SEQUENCE</scope>
    <source>
        <strain evidence="1">FP105234-sp</strain>
    </source>
</reference>
<dbReference type="Proteomes" id="UP000814033">
    <property type="component" value="Unassembled WGS sequence"/>
</dbReference>
<name>A0ACB8R4W1_9AGAM</name>
<reference evidence="1" key="2">
    <citation type="journal article" date="2022" name="New Phytol.">
        <title>Evolutionary transition to the ectomycorrhizal habit in the genomes of a hyperdiverse lineage of mushroom-forming fungi.</title>
        <authorList>
            <person name="Looney B."/>
            <person name="Miyauchi S."/>
            <person name="Morin E."/>
            <person name="Drula E."/>
            <person name="Courty P.E."/>
            <person name="Kohler A."/>
            <person name="Kuo A."/>
            <person name="LaButti K."/>
            <person name="Pangilinan J."/>
            <person name="Lipzen A."/>
            <person name="Riley R."/>
            <person name="Andreopoulos W."/>
            <person name="He G."/>
            <person name="Johnson J."/>
            <person name="Nolan M."/>
            <person name="Tritt A."/>
            <person name="Barry K.W."/>
            <person name="Grigoriev I.V."/>
            <person name="Nagy L.G."/>
            <person name="Hibbett D."/>
            <person name="Henrissat B."/>
            <person name="Matheny P.B."/>
            <person name="Labbe J."/>
            <person name="Martin F.M."/>
        </authorList>
    </citation>
    <scope>NUCLEOTIDE SEQUENCE</scope>
    <source>
        <strain evidence="1">FP105234-sp</strain>
    </source>
</reference>
<protein>
    <submittedName>
        <fullName evidence="1">Uncharacterized protein</fullName>
    </submittedName>
</protein>